<dbReference type="AlphaFoldDB" id="A0A1D8P679"/>
<dbReference type="Proteomes" id="UP000176050">
    <property type="component" value="Chromosome"/>
</dbReference>
<sequence length="150" mass="17542">MLLISSINSFSQDFKAMQKEYEERKAEAIPKSFKIISPIQDFILVDETRTFTIEMVCLDPNISILLLGFPYETYATKHNLERPADVEEIYKLPAEEQNKFFKLIPSIEVIETIKEGNKITIYAKVTSENIEEFNLDINNYTYKTFRVLLE</sequence>
<reference evidence="1 2" key="1">
    <citation type="submission" date="2016-10" db="EMBL/GenBank/DDBJ databases">
        <title>Lutibacter sp. LPB0138, isolated from marine gastropod.</title>
        <authorList>
            <person name="Kim E."/>
            <person name="Yi H."/>
        </authorList>
    </citation>
    <scope>NUCLEOTIDE SEQUENCE [LARGE SCALE GENOMIC DNA]</scope>
    <source>
        <strain evidence="1 2">LPB0138</strain>
    </source>
</reference>
<evidence type="ECO:0000313" key="1">
    <source>
        <dbReference type="EMBL" id="AOW20042.1"/>
    </source>
</evidence>
<dbReference type="EMBL" id="CP017478">
    <property type="protein sequence ID" value="AOW20042.1"/>
    <property type="molecule type" value="Genomic_DNA"/>
</dbReference>
<dbReference type="KEGG" id="lul:LPB138_04805"/>
<protein>
    <submittedName>
        <fullName evidence="1">Uncharacterized protein</fullName>
    </submittedName>
</protein>
<dbReference type="STRING" id="1850246.LPB138_04805"/>
<proteinExistence type="predicted"/>
<keyword evidence="2" id="KW-1185">Reference proteome</keyword>
<organism evidence="1 2">
    <name type="scientific">Urechidicola croceus</name>
    <dbReference type="NCBI Taxonomy" id="1850246"/>
    <lineage>
        <taxon>Bacteria</taxon>
        <taxon>Pseudomonadati</taxon>
        <taxon>Bacteroidota</taxon>
        <taxon>Flavobacteriia</taxon>
        <taxon>Flavobacteriales</taxon>
        <taxon>Flavobacteriaceae</taxon>
        <taxon>Urechidicola</taxon>
    </lineage>
</organism>
<name>A0A1D8P679_9FLAO</name>
<accession>A0A1D8P679</accession>
<gene>
    <name evidence="1" type="ORF">LPB138_04805</name>
</gene>
<evidence type="ECO:0000313" key="2">
    <source>
        <dbReference type="Proteomes" id="UP000176050"/>
    </source>
</evidence>